<feature type="transmembrane region" description="Helical" evidence="1">
    <location>
        <begin position="6"/>
        <end position="23"/>
    </location>
</feature>
<dbReference type="EMBL" id="OU895879">
    <property type="protein sequence ID" value="CAG9808962.1"/>
    <property type="molecule type" value="Genomic_DNA"/>
</dbReference>
<keyword evidence="1" id="KW-0812">Transmembrane</keyword>
<protein>
    <submittedName>
        <fullName evidence="2">Uncharacterized protein</fullName>
    </submittedName>
</protein>
<name>A0A9N9S459_9DIPT</name>
<gene>
    <name evidence="2" type="ORF">CHIRRI_LOCUS11795</name>
</gene>
<evidence type="ECO:0000313" key="2">
    <source>
        <dbReference type="EMBL" id="CAG9808962.1"/>
    </source>
</evidence>
<dbReference type="AlphaFoldDB" id="A0A9N9S459"/>
<keyword evidence="1" id="KW-1133">Transmembrane helix</keyword>
<evidence type="ECO:0000313" key="3">
    <source>
        <dbReference type="Proteomes" id="UP001153620"/>
    </source>
</evidence>
<keyword evidence="1" id="KW-0472">Membrane</keyword>
<sequence>MCYFEILLILQCLVVIYLLFMYFNGSILRQKSGINEKNQKLGLMDAKKQAKDEYIIKNDYEDIWNPGVGFSCEVIEIKVESPKNSDTYNNNLE</sequence>
<organism evidence="2 3">
    <name type="scientific">Chironomus riparius</name>
    <dbReference type="NCBI Taxonomy" id="315576"/>
    <lineage>
        <taxon>Eukaryota</taxon>
        <taxon>Metazoa</taxon>
        <taxon>Ecdysozoa</taxon>
        <taxon>Arthropoda</taxon>
        <taxon>Hexapoda</taxon>
        <taxon>Insecta</taxon>
        <taxon>Pterygota</taxon>
        <taxon>Neoptera</taxon>
        <taxon>Endopterygota</taxon>
        <taxon>Diptera</taxon>
        <taxon>Nematocera</taxon>
        <taxon>Chironomoidea</taxon>
        <taxon>Chironomidae</taxon>
        <taxon>Chironominae</taxon>
        <taxon>Chironomus</taxon>
    </lineage>
</organism>
<accession>A0A9N9S459</accession>
<proteinExistence type="predicted"/>
<dbReference type="Proteomes" id="UP001153620">
    <property type="component" value="Chromosome 3"/>
</dbReference>
<reference evidence="2" key="2">
    <citation type="submission" date="2022-10" db="EMBL/GenBank/DDBJ databases">
        <authorList>
            <consortium name="ENA_rothamsted_submissions"/>
            <consortium name="culmorum"/>
            <person name="King R."/>
        </authorList>
    </citation>
    <scope>NUCLEOTIDE SEQUENCE</scope>
</reference>
<keyword evidence="3" id="KW-1185">Reference proteome</keyword>
<reference evidence="2" key="1">
    <citation type="submission" date="2022-01" db="EMBL/GenBank/DDBJ databases">
        <authorList>
            <person name="King R."/>
        </authorList>
    </citation>
    <scope>NUCLEOTIDE SEQUENCE</scope>
</reference>
<evidence type="ECO:0000256" key="1">
    <source>
        <dbReference type="SAM" id="Phobius"/>
    </source>
</evidence>